<dbReference type="Proteomes" id="UP000271974">
    <property type="component" value="Unassembled WGS sequence"/>
</dbReference>
<reference evidence="1 2" key="1">
    <citation type="submission" date="2019-01" db="EMBL/GenBank/DDBJ databases">
        <title>A draft genome assembly of the solar-powered sea slug Elysia chlorotica.</title>
        <authorList>
            <person name="Cai H."/>
            <person name="Li Q."/>
            <person name="Fang X."/>
            <person name="Li J."/>
            <person name="Curtis N.E."/>
            <person name="Altenburger A."/>
            <person name="Shibata T."/>
            <person name="Feng M."/>
            <person name="Maeda T."/>
            <person name="Schwartz J.A."/>
            <person name="Shigenobu S."/>
            <person name="Lundholm N."/>
            <person name="Nishiyama T."/>
            <person name="Yang H."/>
            <person name="Hasebe M."/>
            <person name="Li S."/>
            <person name="Pierce S.K."/>
            <person name="Wang J."/>
        </authorList>
    </citation>
    <scope>NUCLEOTIDE SEQUENCE [LARGE SCALE GENOMIC DNA]</scope>
    <source>
        <strain evidence="1">EC2010</strain>
        <tissue evidence="1">Whole organism of an adult</tissue>
    </source>
</reference>
<keyword evidence="2" id="KW-1185">Reference proteome</keyword>
<evidence type="ECO:0000313" key="1">
    <source>
        <dbReference type="EMBL" id="RUS91930.1"/>
    </source>
</evidence>
<accession>A0A3S1BMX9</accession>
<dbReference type="EMBL" id="RQTK01000004">
    <property type="protein sequence ID" value="RUS91930.1"/>
    <property type="molecule type" value="Genomic_DNA"/>
</dbReference>
<protein>
    <submittedName>
        <fullName evidence="1">Uncharacterized protein</fullName>
    </submittedName>
</protein>
<proteinExistence type="predicted"/>
<sequence length="100" mass="11531">MDSCFIPIIFSKILPHLLECFFYRREAASEHLVGRRSINESSIRVISQFIFCFCFFSGEWGLEYLLNATLNFTGESWVLCHLSESSLNETAALIIIIYPN</sequence>
<evidence type="ECO:0000313" key="2">
    <source>
        <dbReference type="Proteomes" id="UP000271974"/>
    </source>
</evidence>
<organism evidence="1 2">
    <name type="scientific">Elysia chlorotica</name>
    <name type="common">Eastern emerald elysia</name>
    <name type="synonym">Sea slug</name>
    <dbReference type="NCBI Taxonomy" id="188477"/>
    <lineage>
        <taxon>Eukaryota</taxon>
        <taxon>Metazoa</taxon>
        <taxon>Spiralia</taxon>
        <taxon>Lophotrochozoa</taxon>
        <taxon>Mollusca</taxon>
        <taxon>Gastropoda</taxon>
        <taxon>Heterobranchia</taxon>
        <taxon>Euthyneura</taxon>
        <taxon>Panpulmonata</taxon>
        <taxon>Sacoglossa</taxon>
        <taxon>Placobranchoidea</taxon>
        <taxon>Plakobranchidae</taxon>
        <taxon>Elysia</taxon>
    </lineage>
</organism>
<name>A0A3S1BMX9_ELYCH</name>
<dbReference type="AlphaFoldDB" id="A0A3S1BMX9"/>
<gene>
    <name evidence="1" type="ORF">EGW08_000332</name>
</gene>
<comment type="caution">
    <text evidence="1">The sequence shown here is derived from an EMBL/GenBank/DDBJ whole genome shotgun (WGS) entry which is preliminary data.</text>
</comment>